<dbReference type="EMBL" id="SSOC01000007">
    <property type="protein sequence ID" value="THF62359.1"/>
    <property type="molecule type" value="Genomic_DNA"/>
</dbReference>
<dbReference type="InterPro" id="IPR007402">
    <property type="entry name" value="DUF455"/>
</dbReference>
<name>A0A4S4AT69_9RHOO</name>
<comment type="caution">
    <text evidence="1">The sequence shown here is derived from an EMBL/GenBank/DDBJ whole genome shotgun (WGS) entry which is preliminary data.</text>
</comment>
<dbReference type="InterPro" id="IPR011197">
    <property type="entry name" value="UCP012318"/>
</dbReference>
<proteinExistence type="predicted"/>
<accession>A0A4S4AT69</accession>
<keyword evidence="2" id="KW-1185">Reference proteome</keyword>
<dbReference type="CDD" id="cd00657">
    <property type="entry name" value="Ferritin_like"/>
    <property type="match status" value="1"/>
</dbReference>
<evidence type="ECO:0000313" key="1">
    <source>
        <dbReference type="EMBL" id="THF62359.1"/>
    </source>
</evidence>
<dbReference type="InterPro" id="IPR009078">
    <property type="entry name" value="Ferritin-like_SF"/>
</dbReference>
<dbReference type="Proteomes" id="UP000308430">
    <property type="component" value="Unassembled WGS sequence"/>
</dbReference>
<dbReference type="PANTHER" id="PTHR42782:SF4">
    <property type="entry name" value="DUF455 DOMAIN-CONTAINING PROTEIN"/>
    <property type="match status" value="1"/>
</dbReference>
<gene>
    <name evidence="1" type="ORF">E6C76_18745</name>
</gene>
<sequence length="272" mass="29678">MQATSIHAAALHALMIADPDDKCRATQALLADWRAGRLAAVPGADDAEPVVEAGRPPRPELVAPQAVPLRKAGTREGHAALLHAIAHIEFNAINLALDCVHRFRALPADFHDGWLVVAAEEAHHFGLVRARLRALGFEYGDFPAHNGLWEMAAKTAHDALARMALVPRVLEARELDATPPIMARLKAIGDTQSVAVLEIILRDEIGHVALGDRWFRLLCAERGLEPEATYLRLIEDFDAPRPRPPLHLEARRAAGFSEAELARFGAPGETRP</sequence>
<dbReference type="PIRSF" id="PIRSF012318">
    <property type="entry name" value="UCP012318"/>
    <property type="match status" value="1"/>
</dbReference>
<dbReference type="PANTHER" id="PTHR42782">
    <property type="entry name" value="SI:CH73-314G15.3"/>
    <property type="match status" value="1"/>
</dbReference>
<evidence type="ECO:0000313" key="2">
    <source>
        <dbReference type="Proteomes" id="UP000308430"/>
    </source>
</evidence>
<dbReference type="Pfam" id="PF04305">
    <property type="entry name" value="DUF455"/>
    <property type="match status" value="1"/>
</dbReference>
<reference evidence="1 2" key="1">
    <citation type="submission" date="2019-04" db="EMBL/GenBank/DDBJ databases">
        <title>Azoarcus nasutitermitis sp. nov. isolated from termite nest.</title>
        <authorList>
            <person name="Lin S.-Y."/>
            <person name="Hameed A."/>
            <person name="Hsu Y.-H."/>
            <person name="Young C.-C."/>
        </authorList>
    </citation>
    <scope>NUCLEOTIDE SEQUENCE [LARGE SCALE GENOMIC DNA]</scope>
    <source>
        <strain evidence="1 2">CC-YHH838</strain>
    </source>
</reference>
<protein>
    <submittedName>
        <fullName evidence="1">Ferritin-like domain-containing protein</fullName>
    </submittedName>
</protein>
<organism evidence="1 2">
    <name type="scientific">Pseudothauera nasutitermitis</name>
    <dbReference type="NCBI Taxonomy" id="2565930"/>
    <lineage>
        <taxon>Bacteria</taxon>
        <taxon>Pseudomonadati</taxon>
        <taxon>Pseudomonadota</taxon>
        <taxon>Betaproteobacteria</taxon>
        <taxon>Rhodocyclales</taxon>
        <taxon>Zoogloeaceae</taxon>
        <taxon>Pseudothauera</taxon>
    </lineage>
</organism>
<dbReference type="RefSeq" id="WP_136349781.1">
    <property type="nucleotide sequence ID" value="NZ_SSOC01000007.1"/>
</dbReference>
<dbReference type="OrthoDB" id="9778629at2"/>
<dbReference type="SUPFAM" id="SSF47240">
    <property type="entry name" value="Ferritin-like"/>
    <property type="match status" value="1"/>
</dbReference>
<dbReference type="AlphaFoldDB" id="A0A4S4AT69"/>